<dbReference type="Gene3D" id="1.10.287.130">
    <property type="match status" value="1"/>
</dbReference>
<dbReference type="FunFam" id="3.30.565.10:FF:000006">
    <property type="entry name" value="Sensor histidine kinase WalK"/>
    <property type="match status" value="1"/>
</dbReference>
<organism evidence="12">
    <name type="scientific">Magnetospirillum gryphiswaldense</name>
    <dbReference type="NCBI Taxonomy" id="55518"/>
    <lineage>
        <taxon>Bacteria</taxon>
        <taxon>Pseudomonadati</taxon>
        <taxon>Pseudomonadota</taxon>
        <taxon>Alphaproteobacteria</taxon>
        <taxon>Rhodospirillales</taxon>
        <taxon>Rhodospirillaceae</taxon>
        <taxon>Magnetospirillum</taxon>
    </lineage>
</organism>
<evidence type="ECO:0000256" key="1">
    <source>
        <dbReference type="ARBA" id="ARBA00000085"/>
    </source>
</evidence>
<dbReference type="SUPFAM" id="SSF158472">
    <property type="entry name" value="HAMP domain-like"/>
    <property type="match status" value="1"/>
</dbReference>
<dbReference type="Pfam" id="PF00672">
    <property type="entry name" value="HAMP"/>
    <property type="match status" value="1"/>
</dbReference>
<feature type="domain" description="HAMP" evidence="11">
    <location>
        <begin position="160"/>
        <end position="212"/>
    </location>
</feature>
<dbReference type="InterPro" id="IPR003660">
    <property type="entry name" value="HAMP_dom"/>
</dbReference>
<keyword evidence="7" id="KW-0472">Membrane</keyword>
<dbReference type="CDD" id="cd06225">
    <property type="entry name" value="HAMP"/>
    <property type="match status" value="1"/>
</dbReference>
<comment type="catalytic activity">
    <reaction evidence="1">
        <text>ATP + protein L-histidine = ADP + protein N-phospho-L-histidine.</text>
        <dbReference type="EC" id="2.7.13.3"/>
    </reaction>
</comment>
<dbReference type="CDD" id="cd00130">
    <property type="entry name" value="PAS"/>
    <property type="match status" value="2"/>
</dbReference>
<dbReference type="Gene3D" id="3.30.450.20">
    <property type="entry name" value="PAS domain"/>
    <property type="match status" value="2"/>
</dbReference>
<evidence type="ECO:0000256" key="5">
    <source>
        <dbReference type="ARBA" id="ARBA00022679"/>
    </source>
</evidence>
<dbReference type="GO" id="GO:0000155">
    <property type="term" value="F:phosphorelay sensor kinase activity"/>
    <property type="evidence" value="ECO:0007669"/>
    <property type="project" value="InterPro"/>
</dbReference>
<dbReference type="SMART" id="SM00304">
    <property type="entry name" value="HAMP"/>
    <property type="match status" value="1"/>
</dbReference>
<dbReference type="NCBIfam" id="TIGR00229">
    <property type="entry name" value="sensory_box"/>
    <property type="match status" value="1"/>
</dbReference>
<comment type="subcellular location">
    <subcellularLocation>
        <location evidence="2">Membrane</location>
    </subcellularLocation>
</comment>
<evidence type="ECO:0000256" key="3">
    <source>
        <dbReference type="ARBA" id="ARBA00012438"/>
    </source>
</evidence>
<dbReference type="CDD" id="cd00082">
    <property type="entry name" value="HisKA"/>
    <property type="match status" value="1"/>
</dbReference>
<dbReference type="SUPFAM" id="SSF55781">
    <property type="entry name" value="GAF domain-like"/>
    <property type="match status" value="1"/>
</dbReference>
<dbReference type="PROSITE" id="PS50112">
    <property type="entry name" value="PAS"/>
    <property type="match status" value="1"/>
</dbReference>
<accession>A4U5F1</accession>
<feature type="domain" description="PAC" evidence="10">
    <location>
        <begin position="414"/>
        <end position="466"/>
    </location>
</feature>
<dbReference type="InterPro" id="IPR036890">
    <property type="entry name" value="HATPase_C_sf"/>
</dbReference>
<dbReference type="InterPro" id="IPR052162">
    <property type="entry name" value="Sensor_kinase/Photoreceptor"/>
</dbReference>
<protein>
    <recommendedName>
        <fullName evidence="3">histidine kinase</fullName>
        <ecNumber evidence="3">2.7.13.3</ecNumber>
    </recommendedName>
</protein>
<dbReference type="Pfam" id="PF01590">
    <property type="entry name" value="GAF"/>
    <property type="match status" value="1"/>
</dbReference>
<dbReference type="Pfam" id="PF00512">
    <property type="entry name" value="HisKA"/>
    <property type="match status" value="1"/>
</dbReference>
<keyword evidence="7" id="KW-1133">Transmembrane helix</keyword>
<sequence length="885" mass="97739">MTFRSKTITGVALLQIVILGILLFITVGAMKRSGREEVDRRADVTLRLISASARDALISKDFATLDAIVAETLTTGSVTYLRFLDEDGKVLAESKATSTSNVVTERLQQVVVAGNNFGTVRLGIDSQALDDAIFAAGRLSSSIAALGLALTALFSWFLGSYLTQQLEALRLAGARLAAGELETRVPITSNDELADTAKAFNRMAEKLQEVVGTLSENEASLKTFSEASSDWYWETDEAHRITWLSPSFAEAAQIDPSIAIGKLRWELSARGIEEDLASWQTHRDDLAAHRKFRDYRYWIGKGKTAQWISISGGPRYDDGGNFIGYCGSGTNITGQADVVIQIRLFSRIVDQSPVSVVVTDPNGTIKYVNPRFTEVTGYTQVEAIGMNPRLVASGETPITVYEELWAAIRDKRHWQGELRNKRKSGERYWEQAIIFPILDDHGEIAHFVGIKEDITVRKDVEIVLAERTRMVQRHYESLRALSDIAALPRVDASEQLTEALALGARHLGLPIGIISRIDENTYTVLHHKAPPEASLHDGQVFELGDTYCALTISVNDVVAVSHMAESRYAGHPCYKAFGLEAYIGAQVTVRGLDFGTVNFSSPEPCGREFDDGDIEFVRLLARWVGAVLERDLSNQDILAAKDVAEAAQRNLAIQARKLAEINGELEQFAYVASHDLRQPLRMVSSYLGLIQKRLDIDSDDDLKAFFGFAVDGAKRMDRMILDLLEYSRTGRHEASFQQVPLSDVVTNALTNLKVAVADAEATIEIMDGMPSVLGSPTELERLFQNLIGNAIKYHAKDRPIRVQLNCRTDGRDWIVAVRDNGIGIAQEYRERAFMIFQRLVAQDAYEGTGIGLAVCKKIVESHGGRIWIEDGLDGGTSVCFSLPKT</sequence>
<dbReference type="InterPro" id="IPR003661">
    <property type="entry name" value="HisK_dim/P_dom"/>
</dbReference>
<keyword evidence="5" id="KW-0808">Transferase</keyword>
<dbReference type="SMART" id="SM00086">
    <property type="entry name" value="PAC"/>
    <property type="match status" value="2"/>
</dbReference>
<dbReference type="InterPro" id="IPR003594">
    <property type="entry name" value="HATPase_dom"/>
</dbReference>
<dbReference type="InterPro" id="IPR004358">
    <property type="entry name" value="Sig_transdc_His_kin-like_C"/>
</dbReference>
<dbReference type="InterPro" id="IPR000700">
    <property type="entry name" value="PAS-assoc_C"/>
</dbReference>
<feature type="domain" description="PAS" evidence="9">
    <location>
        <begin position="341"/>
        <end position="387"/>
    </location>
</feature>
<dbReference type="SMART" id="SM00387">
    <property type="entry name" value="HATPase_c"/>
    <property type="match status" value="1"/>
</dbReference>
<dbReference type="SUPFAM" id="SSF55785">
    <property type="entry name" value="PYP-like sensor domain (PAS domain)"/>
    <property type="match status" value="2"/>
</dbReference>
<proteinExistence type="predicted"/>
<dbReference type="InterPro" id="IPR036097">
    <property type="entry name" value="HisK_dim/P_sf"/>
</dbReference>
<dbReference type="GO" id="GO:0006355">
    <property type="term" value="P:regulation of DNA-templated transcription"/>
    <property type="evidence" value="ECO:0007669"/>
    <property type="project" value="InterPro"/>
</dbReference>
<dbReference type="PROSITE" id="PS50109">
    <property type="entry name" value="HIS_KIN"/>
    <property type="match status" value="1"/>
</dbReference>
<gene>
    <name evidence="12" type="ORF">MGR_4176</name>
</gene>
<dbReference type="Pfam" id="PF13426">
    <property type="entry name" value="PAS_9"/>
    <property type="match status" value="2"/>
</dbReference>
<dbReference type="InterPro" id="IPR003018">
    <property type="entry name" value="GAF"/>
</dbReference>
<dbReference type="PROSITE" id="PS50885">
    <property type="entry name" value="HAMP"/>
    <property type="match status" value="1"/>
</dbReference>
<dbReference type="Gene3D" id="3.30.450.40">
    <property type="match status" value="1"/>
</dbReference>
<dbReference type="SUPFAM" id="SSF55874">
    <property type="entry name" value="ATPase domain of HSP90 chaperone/DNA topoisomerase II/histidine kinase"/>
    <property type="match status" value="1"/>
</dbReference>
<dbReference type="InterPro" id="IPR035965">
    <property type="entry name" value="PAS-like_dom_sf"/>
</dbReference>
<dbReference type="InterPro" id="IPR005467">
    <property type="entry name" value="His_kinase_dom"/>
</dbReference>
<feature type="domain" description="Histidine kinase" evidence="8">
    <location>
        <begin position="671"/>
        <end position="885"/>
    </location>
</feature>
<keyword evidence="7" id="KW-0812">Transmembrane</keyword>
<dbReference type="RefSeq" id="WP_106001358.1">
    <property type="nucleotide sequence ID" value="NZ_CP027527.1"/>
</dbReference>
<dbReference type="Pfam" id="PF02518">
    <property type="entry name" value="HATPase_c"/>
    <property type="match status" value="1"/>
</dbReference>
<evidence type="ECO:0000256" key="6">
    <source>
        <dbReference type="ARBA" id="ARBA00022777"/>
    </source>
</evidence>
<dbReference type="SUPFAM" id="SSF47384">
    <property type="entry name" value="Homodimeric domain of signal transducing histidine kinase"/>
    <property type="match status" value="1"/>
</dbReference>
<dbReference type="Gene3D" id="6.10.340.10">
    <property type="match status" value="1"/>
</dbReference>
<keyword evidence="4" id="KW-0597">Phosphoprotein</keyword>
<dbReference type="SMART" id="SM00091">
    <property type="entry name" value="PAS"/>
    <property type="match status" value="2"/>
</dbReference>
<dbReference type="InterPro" id="IPR029016">
    <property type="entry name" value="GAF-like_dom_sf"/>
</dbReference>
<dbReference type="GO" id="GO:0016020">
    <property type="term" value="C:membrane"/>
    <property type="evidence" value="ECO:0007669"/>
    <property type="project" value="UniProtKB-SubCell"/>
</dbReference>
<evidence type="ECO:0000256" key="7">
    <source>
        <dbReference type="SAM" id="Phobius"/>
    </source>
</evidence>
<feature type="transmembrane region" description="Helical" evidence="7">
    <location>
        <begin position="12"/>
        <end position="30"/>
    </location>
</feature>
<dbReference type="PANTHER" id="PTHR43304">
    <property type="entry name" value="PHYTOCHROME-LIKE PROTEIN CPH1"/>
    <property type="match status" value="1"/>
</dbReference>
<keyword evidence="6" id="KW-0418">Kinase</keyword>
<reference evidence="12" key="1">
    <citation type="journal article" date="2007" name="J. Bacteriol.">
        <title>Comparative genome analysis of four magnetotactic bacteria reveals a complex set of group-specific genes implicated in magnetosome biomineralization and function.</title>
        <authorList>
            <person name="Richter M."/>
            <person name="Kube M."/>
            <person name="Bazylinski D.A."/>
            <person name="Lombardot T."/>
            <person name="Gloeckner F.O."/>
            <person name="Reinhardt R."/>
            <person name="Schueler D."/>
        </authorList>
    </citation>
    <scope>NUCLEOTIDE SEQUENCE</scope>
    <source>
        <strain evidence="12">MSR-1</strain>
    </source>
</reference>
<dbReference type="EMBL" id="CU459003">
    <property type="protein sequence ID" value="CAM78108.1"/>
    <property type="molecule type" value="Genomic_DNA"/>
</dbReference>
<dbReference type="PRINTS" id="PR00344">
    <property type="entry name" value="BCTRLSENSOR"/>
</dbReference>
<evidence type="ECO:0000259" key="10">
    <source>
        <dbReference type="PROSITE" id="PS50113"/>
    </source>
</evidence>
<dbReference type="PROSITE" id="PS50113">
    <property type="entry name" value="PAC"/>
    <property type="match status" value="1"/>
</dbReference>
<evidence type="ECO:0000259" key="11">
    <source>
        <dbReference type="PROSITE" id="PS50885"/>
    </source>
</evidence>
<evidence type="ECO:0000259" key="9">
    <source>
        <dbReference type="PROSITE" id="PS50112"/>
    </source>
</evidence>
<dbReference type="PANTHER" id="PTHR43304:SF1">
    <property type="entry name" value="PAC DOMAIN-CONTAINING PROTEIN"/>
    <property type="match status" value="1"/>
</dbReference>
<dbReference type="EC" id="2.7.13.3" evidence="3"/>
<evidence type="ECO:0000256" key="4">
    <source>
        <dbReference type="ARBA" id="ARBA00022553"/>
    </source>
</evidence>
<dbReference type="SMART" id="SM00388">
    <property type="entry name" value="HisKA"/>
    <property type="match status" value="1"/>
</dbReference>
<dbReference type="InterPro" id="IPR001610">
    <property type="entry name" value="PAC"/>
</dbReference>
<evidence type="ECO:0000313" key="12">
    <source>
        <dbReference type="EMBL" id="CAM78108.1"/>
    </source>
</evidence>
<evidence type="ECO:0000259" key="8">
    <source>
        <dbReference type="PROSITE" id="PS50109"/>
    </source>
</evidence>
<dbReference type="AlphaFoldDB" id="A4U5F1"/>
<dbReference type="Gene3D" id="3.30.565.10">
    <property type="entry name" value="Histidine kinase-like ATPase, C-terminal domain"/>
    <property type="match status" value="1"/>
</dbReference>
<evidence type="ECO:0000256" key="2">
    <source>
        <dbReference type="ARBA" id="ARBA00004370"/>
    </source>
</evidence>
<dbReference type="InterPro" id="IPR000014">
    <property type="entry name" value="PAS"/>
</dbReference>
<name>A4U5F1_9PROT</name>